<feature type="region of interest" description="Disordered" evidence="1">
    <location>
        <begin position="203"/>
        <end position="233"/>
    </location>
</feature>
<dbReference type="EMBL" id="CAGI01000153">
    <property type="protein sequence ID" value="CCF50240.1"/>
    <property type="molecule type" value="Genomic_DNA"/>
</dbReference>
<reference evidence="3 4" key="1">
    <citation type="journal article" date="2012" name="Plant Cell">
        <title>Genome comparison of barley and maize smut fungi reveals targeted loss of RNA silencing components and species-specific presence of transposable elements.</title>
        <authorList>
            <person name="Laurie J.D."/>
            <person name="Ali S."/>
            <person name="Linning R."/>
            <person name="Mannhaupt G."/>
            <person name="Wong P."/>
            <person name="Gueldener U."/>
            <person name="Muensterkoetter M."/>
            <person name="Moore R."/>
            <person name="Kahmann R."/>
            <person name="Bakkeren G."/>
            <person name="Schirawski J."/>
        </authorList>
    </citation>
    <scope>NUCLEOTIDE SEQUENCE [LARGE SCALE GENOMIC DNA]</scope>
    <source>
        <strain evidence="4">Uh4875-4</strain>
    </source>
</reference>
<name>I2FTJ7_USTHO</name>
<dbReference type="HOGENOM" id="CLU_001650_21_0_1"/>
<accession>I2FTJ7</accession>
<keyword evidence="4" id="KW-1185">Reference proteome</keyword>
<dbReference type="InterPro" id="IPR013103">
    <property type="entry name" value="RVT_2"/>
</dbReference>
<organism evidence="3 4">
    <name type="scientific">Ustilago hordei</name>
    <name type="common">Barley covered smut fungus</name>
    <dbReference type="NCBI Taxonomy" id="120017"/>
    <lineage>
        <taxon>Eukaryota</taxon>
        <taxon>Fungi</taxon>
        <taxon>Dikarya</taxon>
        <taxon>Basidiomycota</taxon>
        <taxon>Ustilaginomycotina</taxon>
        <taxon>Ustilaginomycetes</taxon>
        <taxon>Ustilaginales</taxon>
        <taxon>Ustilaginaceae</taxon>
        <taxon>Ustilago</taxon>
    </lineage>
</organism>
<gene>
    <name evidence="3" type="ORF">UHOR_07814</name>
</gene>
<feature type="domain" description="Reverse transcriptase Ty1/copia-type" evidence="2">
    <location>
        <begin position="6"/>
        <end position="142"/>
    </location>
</feature>
<dbReference type="eggNOG" id="KOG0017">
    <property type="taxonomic scope" value="Eukaryota"/>
</dbReference>
<evidence type="ECO:0000313" key="3">
    <source>
        <dbReference type="EMBL" id="CCF50240.1"/>
    </source>
</evidence>
<evidence type="ECO:0000256" key="1">
    <source>
        <dbReference type="SAM" id="MobiDB-lite"/>
    </source>
</evidence>
<evidence type="ECO:0000313" key="4">
    <source>
        <dbReference type="Proteomes" id="UP000006174"/>
    </source>
</evidence>
<dbReference type="PANTHER" id="PTHR11439">
    <property type="entry name" value="GAG-POL-RELATED RETROTRANSPOSON"/>
    <property type="match status" value="1"/>
</dbReference>
<feature type="compositionally biased region" description="Polar residues" evidence="1">
    <location>
        <begin position="215"/>
        <end position="224"/>
    </location>
</feature>
<dbReference type="Pfam" id="PF07727">
    <property type="entry name" value="RVT_2"/>
    <property type="match status" value="1"/>
</dbReference>
<protein>
    <recommendedName>
        <fullName evidence="2">Reverse transcriptase Ty1/copia-type domain-containing protein</fullName>
    </recommendedName>
</protein>
<evidence type="ECO:0000259" key="2">
    <source>
        <dbReference type="Pfam" id="PF07727"/>
    </source>
</evidence>
<dbReference type="PANTHER" id="PTHR11439:SF467">
    <property type="entry name" value="INTEGRASE CATALYTIC DOMAIN-CONTAINING PROTEIN"/>
    <property type="match status" value="1"/>
</dbReference>
<proteinExistence type="predicted"/>
<dbReference type="AlphaFoldDB" id="I2FTJ7"/>
<comment type="caution">
    <text evidence="3">The sequence shown here is derived from an EMBL/GenBank/DDBJ whole genome shotgun (WGS) entry which is preliminary data.</text>
</comment>
<dbReference type="STRING" id="1128400.I2FTJ7"/>
<dbReference type="Proteomes" id="UP000006174">
    <property type="component" value="Unassembled WGS sequence"/>
</dbReference>
<dbReference type="CDD" id="cd09272">
    <property type="entry name" value="RNase_HI_RT_Ty1"/>
    <property type="match status" value="1"/>
</dbReference>
<sequence>MFGAHKNNGKCYHLKKALYSLKQAGRLWNAALNKQLQAFRFRQSCAEPCIYTQGAKDAMIMLAIYIDDLLIIGATLSCIGSVRHQLSSIFSITDQGNVSHIIGMNVKYNCELQTLLNNQTGYIKGLLEKFGMHEAWSTQSPATEAINTMGLQQGDTANAEEIRHLKGKINISLVASQVSSKQVLMGWMDSDWVGSQECFHSTTGHKHLGHESKMSVMQPQTSQPRDQDERDAAQCSWSSQLQLTIANSSVKAKYVTLAATAREMLWISMFLRELGQSLPRTSSIHVTAETLTLHSCNQELILDTTIPILYSDLSEARVITNEPQHFKRTKHIDIAHFFLWDKVADG</sequence>